<dbReference type="PANTHER" id="PTHR11141:SF0">
    <property type="entry name" value="PROTEIN TRANSPORT PROTEIN SEC23"/>
    <property type="match status" value="1"/>
</dbReference>
<dbReference type="Gene3D" id="3.40.50.410">
    <property type="entry name" value="von Willebrand factor, type A domain"/>
    <property type="match status" value="1"/>
</dbReference>
<dbReference type="PANTHER" id="PTHR11141">
    <property type="entry name" value="PROTEIN TRANSPORT PROTEIN SEC23"/>
    <property type="match status" value="1"/>
</dbReference>
<gene>
    <name evidence="3" type="ORF">HID58_096338</name>
</gene>
<keyword evidence="1" id="KW-0963">Cytoplasm</keyword>
<dbReference type="Proteomes" id="UP000824890">
    <property type="component" value="Unassembled WGS sequence"/>
</dbReference>
<comment type="function">
    <text evidence="1">Component of the coat protein complex II (COPII) which promotes the formation of transport vesicles from the endoplasmic reticulum (ER). The coat has two main functions, the physical deformation of the endoplasmic reticulum membrane into vesicles and the selection of cargo molecules.</text>
</comment>
<dbReference type="EMBL" id="JAGKQM010002451">
    <property type="protein sequence ID" value="KAH0849477.1"/>
    <property type="molecule type" value="Genomic_DNA"/>
</dbReference>
<keyword evidence="4" id="KW-1185">Reference proteome</keyword>
<dbReference type="Gene3D" id="2.40.50.140">
    <property type="entry name" value="Nucleic acid-binding proteins"/>
    <property type="match status" value="2"/>
</dbReference>
<keyword evidence="1" id="KW-0813">Transport</keyword>
<feature type="non-terminal residue" evidence="3">
    <location>
        <position position="1"/>
    </location>
</feature>
<dbReference type="InterPro" id="IPR006895">
    <property type="entry name" value="Znf_Sec23_Sec24"/>
</dbReference>
<dbReference type="SUPFAM" id="SSF82919">
    <property type="entry name" value="Zn-finger domain of Sec23/24"/>
    <property type="match status" value="1"/>
</dbReference>
<feature type="domain" description="Zinc finger Sec23/Sec24-type" evidence="2">
    <location>
        <begin position="11"/>
        <end position="49"/>
    </location>
</feature>
<comment type="caution">
    <text evidence="3">The sequence shown here is derived from an EMBL/GenBank/DDBJ whole genome shotgun (WGS) entry which is preliminary data.</text>
</comment>
<reference evidence="3 4" key="1">
    <citation type="submission" date="2021-05" db="EMBL/GenBank/DDBJ databases">
        <title>Genome Assembly of Synthetic Allotetraploid Brassica napus Reveals Homoeologous Exchanges between Subgenomes.</title>
        <authorList>
            <person name="Davis J.T."/>
        </authorList>
    </citation>
    <scope>NUCLEOTIDE SEQUENCE [LARGE SCALE GENOMIC DNA]</scope>
    <source>
        <strain evidence="4">cv. Da-Ae</strain>
        <tissue evidence="3">Seedling</tissue>
    </source>
</reference>
<evidence type="ECO:0000313" key="4">
    <source>
        <dbReference type="Proteomes" id="UP000824890"/>
    </source>
</evidence>
<evidence type="ECO:0000259" key="2">
    <source>
        <dbReference type="Pfam" id="PF04810"/>
    </source>
</evidence>
<keyword evidence="1" id="KW-0472">Membrane</keyword>
<sequence length="499" mass="54959">SLSPKCLPYAPLKCRTCVSVLNAFARVDFAAKIWICPFCFQRNPFPPHYHMISETNLPGELCPLYTTTPPPVFVFVLDTCMIEEELGLMFISWDSRRCLKFLSLKGIKKCLRIRFWISWGFPRGELPLLGFPKERKMGSRVLLVSTGSCCMPRIVNTHWTCSSSATLNYDGMKKIDSVTLSELNFHDLSSPPKTVEFLCTRDVGSIETANGWCCVSCSKFSSCTCAPCHDENAVGVARYRIEMLVTDVSDTAMFVAFDGEMKKLTSGPALKPEQVDQWSCCSSFSVHGNVADTVSVELFSSSATLNYDGMKKIDSVTLSELNFHDLSSPPKTVEFLCTRDVGSIETANGWCCVSCSKFSSCTCAPCHDENAVGVARYRIEMLVTDVSDTAMFVAFDGEMKKLTSGPALKPEQVDQWSCCSSFSVHGNVADTSFTIARIFDRGQIGVPVNSPEVRNNGIVVGHRGEVPQLSDLPVVTDPTSEESQADEDGRWACIVKLAS</sequence>
<keyword evidence="1" id="KW-0256">Endoplasmic reticulum</keyword>
<evidence type="ECO:0000256" key="1">
    <source>
        <dbReference type="RuleBase" id="RU365030"/>
    </source>
</evidence>
<keyword evidence="1" id="KW-0931">ER-Golgi transport</keyword>
<organism evidence="3 4">
    <name type="scientific">Brassica napus</name>
    <name type="common">Rape</name>
    <dbReference type="NCBI Taxonomy" id="3708"/>
    <lineage>
        <taxon>Eukaryota</taxon>
        <taxon>Viridiplantae</taxon>
        <taxon>Streptophyta</taxon>
        <taxon>Embryophyta</taxon>
        <taxon>Tracheophyta</taxon>
        <taxon>Spermatophyta</taxon>
        <taxon>Magnoliopsida</taxon>
        <taxon>eudicotyledons</taxon>
        <taxon>Gunneridae</taxon>
        <taxon>Pentapetalae</taxon>
        <taxon>rosids</taxon>
        <taxon>malvids</taxon>
        <taxon>Brassicales</taxon>
        <taxon>Brassicaceae</taxon>
        <taxon>Brassiceae</taxon>
        <taxon>Brassica</taxon>
    </lineage>
</organism>
<keyword evidence="1" id="KW-0968">Cytoplasmic vesicle</keyword>
<dbReference type="InterPro" id="IPR036465">
    <property type="entry name" value="vWFA_dom_sf"/>
</dbReference>
<dbReference type="Gene3D" id="2.30.30.380">
    <property type="entry name" value="Zn-finger domain of Sec23/24"/>
    <property type="match status" value="1"/>
</dbReference>
<protein>
    <recommendedName>
        <fullName evidence="1">Protein transport protein SEC23</fullName>
    </recommendedName>
</protein>
<dbReference type="InterPro" id="IPR012340">
    <property type="entry name" value="NA-bd_OB-fold"/>
</dbReference>
<keyword evidence="1" id="KW-0479">Metal-binding</keyword>
<keyword evidence="1" id="KW-0862">Zinc</keyword>
<comment type="similarity">
    <text evidence="1">Belongs to the SEC23/SEC24 family. SEC23 subfamily.</text>
</comment>
<keyword evidence="1" id="KW-0653">Protein transport</keyword>
<comment type="subcellular location">
    <subcellularLocation>
        <location evidence="1">Cytoplasmic vesicle</location>
        <location evidence="1">COPII-coated vesicle membrane</location>
        <topology evidence="1">Peripheral membrane protein</topology>
        <orientation evidence="1">Cytoplasmic side</orientation>
    </subcellularLocation>
    <subcellularLocation>
        <location evidence="1">Endoplasmic reticulum membrane</location>
        <topology evidence="1">Peripheral membrane protein</topology>
        <orientation evidence="1">Cytoplasmic side</orientation>
    </subcellularLocation>
</comment>
<dbReference type="InterPro" id="IPR037364">
    <property type="entry name" value="Sec23"/>
</dbReference>
<name>A0ABQ7X2V3_BRANA</name>
<dbReference type="InterPro" id="IPR036174">
    <property type="entry name" value="Znf_Sec23_Sec24_sf"/>
</dbReference>
<proteinExistence type="inferred from homology"/>
<dbReference type="Pfam" id="PF04810">
    <property type="entry name" value="zf-Sec23_Sec24"/>
    <property type="match status" value="1"/>
</dbReference>
<evidence type="ECO:0000313" key="3">
    <source>
        <dbReference type="EMBL" id="KAH0849477.1"/>
    </source>
</evidence>
<accession>A0ABQ7X2V3</accession>